<dbReference type="PATRIC" id="fig|320778.3.peg.2780"/>
<dbReference type="STRING" id="320778.ABT57_12740"/>
<dbReference type="RefSeq" id="WP_047885615.1">
    <property type="nucleotide sequence ID" value="NZ_LDOU01000013.1"/>
</dbReference>
<dbReference type="AlphaFoldDB" id="A0A0J1HAL4"/>
<organism evidence="3 4">
    <name type="scientific">Photobacterium ganghwense</name>
    <dbReference type="NCBI Taxonomy" id="320778"/>
    <lineage>
        <taxon>Bacteria</taxon>
        <taxon>Pseudomonadati</taxon>
        <taxon>Pseudomonadota</taxon>
        <taxon>Gammaproteobacteria</taxon>
        <taxon>Vibrionales</taxon>
        <taxon>Vibrionaceae</taxon>
        <taxon>Photobacterium</taxon>
    </lineage>
</organism>
<protein>
    <submittedName>
        <fullName evidence="3">Kinase</fullName>
    </submittedName>
</protein>
<dbReference type="SUPFAM" id="SSF52540">
    <property type="entry name" value="P-loop containing nucleoside triphosphate hydrolases"/>
    <property type="match status" value="1"/>
</dbReference>
<sequence>MQQFFEQIYQYLNPSKNPDLSAASEQWEAQLPTLWLLGKTGAGKSSLIESVTGNSAIEIGNGFQPCTQTSVAYAFPQDNPIIRFLDTRGLAEASYDPAEDIAACLSQSHALIVVMKAEEPEQGDVLHALEKIRKDARIQSLLLVHTGCLSIPQRDQRQQAIAHNQAQVTAVWGKSFTSVEVDFAVFESSDSTGSQVPHGWSALTAQMAELMPVLYLLRQEQQHKDAEHRNFATLQREVLWYAGTAGASDALPAVGLVSVPAIQGKMLHSLGGHYGVTWTRQRFVEFVGLLGGTFALKYLTKLGVRQIVKLVPVYGQTVGSAVAVAVSFAMTYAIGRAACKYLYHLSKGESVTAQDVKSVFEEALKQVKASGVNGLRDKAGDHNEKNKK</sequence>
<keyword evidence="1" id="KW-1133">Transmembrane helix</keyword>
<dbReference type="OrthoDB" id="417988at2"/>
<dbReference type="GO" id="GO:0016301">
    <property type="term" value="F:kinase activity"/>
    <property type="evidence" value="ECO:0007669"/>
    <property type="project" value="UniProtKB-KW"/>
</dbReference>
<dbReference type="Pfam" id="PF01926">
    <property type="entry name" value="MMR_HSR1"/>
    <property type="match status" value="1"/>
</dbReference>
<feature type="transmembrane region" description="Helical" evidence="1">
    <location>
        <begin position="311"/>
        <end position="334"/>
    </location>
</feature>
<evidence type="ECO:0000313" key="3">
    <source>
        <dbReference type="EMBL" id="KLV08688.1"/>
    </source>
</evidence>
<dbReference type="GO" id="GO:0005525">
    <property type="term" value="F:GTP binding"/>
    <property type="evidence" value="ECO:0007669"/>
    <property type="project" value="InterPro"/>
</dbReference>
<dbReference type="InterPro" id="IPR006073">
    <property type="entry name" value="GTP-bd"/>
</dbReference>
<evidence type="ECO:0000313" key="4">
    <source>
        <dbReference type="Proteomes" id="UP000035909"/>
    </source>
</evidence>
<evidence type="ECO:0000256" key="1">
    <source>
        <dbReference type="SAM" id="Phobius"/>
    </source>
</evidence>
<keyword evidence="1" id="KW-0812">Transmembrane</keyword>
<dbReference type="EMBL" id="LDOU01000013">
    <property type="protein sequence ID" value="KLV08688.1"/>
    <property type="molecule type" value="Genomic_DNA"/>
</dbReference>
<keyword evidence="3" id="KW-0808">Transferase</keyword>
<dbReference type="Gene3D" id="3.40.50.300">
    <property type="entry name" value="P-loop containing nucleotide triphosphate hydrolases"/>
    <property type="match status" value="1"/>
</dbReference>
<reference evidence="3 4" key="1">
    <citation type="submission" date="2015-05" db="EMBL/GenBank/DDBJ databases">
        <title>Photobacterium galathea sp. nov.</title>
        <authorList>
            <person name="Machado H."/>
            <person name="Gram L."/>
        </authorList>
    </citation>
    <scope>NUCLEOTIDE SEQUENCE [LARGE SCALE GENOMIC DNA]</scope>
    <source>
        <strain evidence="3 4">DSM 22954</strain>
    </source>
</reference>
<comment type="caution">
    <text evidence="3">The sequence shown here is derived from an EMBL/GenBank/DDBJ whole genome shotgun (WGS) entry which is preliminary data.</text>
</comment>
<gene>
    <name evidence="3" type="ORF">ABT57_12740</name>
</gene>
<keyword evidence="3" id="KW-0418">Kinase</keyword>
<proteinExistence type="predicted"/>
<dbReference type="InterPro" id="IPR027417">
    <property type="entry name" value="P-loop_NTPase"/>
</dbReference>
<keyword evidence="4" id="KW-1185">Reference proteome</keyword>
<name>A0A0J1HAL4_9GAMM</name>
<evidence type="ECO:0000259" key="2">
    <source>
        <dbReference type="Pfam" id="PF01926"/>
    </source>
</evidence>
<dbReference type="CDD" id="cd00882">
    <property type="entry name" value="Ras_like_GTPase"/>
    <property type="match status" value="1"/>
</dbReference>
<keyword evidence="1" id="KW-0472">Membrane</keyword>
<dbReference type="Proteomes" id="UP000035909">
    <property type="component" value="Unassembled WGS sequence"/>
</dbReference>
<accession>A0A0J1HAL4</accession>
<feature type="domain" description="G" evidence="2">
    <location>
        <begin position="36"/>
        <end position="134"/>
    </location>
</feature>